<keyword evidence="4" id="KW-1185">Reference proteome</keyword>
<proteinExistence type="predicted"/>
<feature type="compositionally biased region" description="Acidic residues" evidence="1">
    <location>
        <begin position="177"/>
        <end position="187"/>
    </location>
</feature>
<dbReference type="AlphaFoldDB" id="A0A7Y9XYN2"/>
<feature type="chain" id="PRO_5030801596" description="Secreted protein" evidence="2">
    <location>
        <begin position="24"/>
        <end position="187"/>
    </location>
</feature>
<name>A0A7Y9XYN2_9SPHN</name>
<feature type="region of interest" description="Disordered" evidence="1">
    <location>
        <begin position="144"/>
        <end position="187"/>
    </location>
</feature>
<comment type="caution">
    <text evidence="3">The sequence shown here is derived from an EMBL/GenBank/DDBJ whole genome shotgun (WGS) entry which is preliminary data.</text>
</comment>
<accession>A0A7Y9XYN2</accession>
<evidence type="ECO:0008006" key="5">
    <source>
        <dbReference type="Google" id="ProtNLM"/>
    </source>
</evidence>
<sequence length="187" mass="20330">MSRMFLAAVSTLAALAVATPAQAQGTGESVNQLIIYGDDACPPSTADQITVCARKDESERYRIPEALRQSDDPANESWTNRVIAYETVGDTGIQSCSPTGAGGWTGCLGEFIDNAYAERDTDASVRFSQLIEEERARRLAAIDAEAEETQSRVEEAEREYFERQQAEAQAASNDETGTPEEELPSPE</sequence>
<gene>
    <name evidence="3" type="ORF">FHS75_002022</name>
</gene>
<evidence type="ECO:0000256" key="1">
    <source>
        <dbReference type="SAM" id="MobiDB-lite"/>
    </source>
</evidence>
<dbReference type="EMBL" id="JACBZF010000003">
    <property type="protein sequence ID" value="NYH95693.1"/>
    <property type="molecule type" value="Genomic_DNA"/>
</dbReference>
<evidence type="ECO:0000313" key="3">
    <source>
        <dbReference type="EMBL" id="NYH95693.1"/>
    </source>
</evidence>
<feature type="signal peptide" evidence="2">
    <location>
        <begin position="1"/>
        <end position="23"/>
    </location>
</feature>
<feature type="compositionally biased region" description="Polar residues" evidence="1">
    <location>
        <begin position="166"/>
        <end position="176"/>
    </location>
</feature>
<dbReference type="Proteomes" id="UP000522081">
    <property type="component" value="Unassembled WGS sequence"/>
</dbReference>
<protein>
    <recommendedName>
        <fullName evidence="5">Secreted protein</fullName>
    </recommendedName>
</protein>
<organism evidence="3 4">
    <name type="scientific">Novosphingobium marinum</name>
    <dbReference type="NCBI Taxonomy" id="1514948"/>
    <lineage>
        <taxon>Bacteria</taxon>
        <taxon>Pseudomonadati</taxon>
        <taxon>Pseudomonadota</taxon>
        <taxon>Alphaproteobacteria</taxon>
        <taxon>Sphingomonadales</taxon>
        <taxon>Sphingomonadaceae</taxon>
        <taxon>Novosphingobium</taxon>
    </lineage>
</organism>
<evidence type="ECO:0000313" key="4">
    <source>
        <dbReference type="Proteomes" id="UP000522081"/>
    </source>
</evidence>
<keyword evidence="2" id="KW-0732">Signal</keyword>
<evidence type="ECO:0000256" key="2">
    <source>
        <dbReference type="SAM" id="SignalP"/>
    </source>
</evidence>
<reference evidence="3 4" key="1">
    <citation type="submission" date="2020-07" db="EMBL/GenBank/DDBJ databases">
        <title>Genomic Encyclopedia of Type Strains, Phase IV (KMG-IV): sequencing the most valuable type-strain genomes for metagenomic binning, comparative biology and taxonomic classification.</title>
        <authorList>
            <person name="Goeker M."/>
        </authorList>
    </citation>
    <scope>NUCLEOTIDE SEQUENCE [LARGE SCALE GENOMIC DNA]</scope>
    <source>
        <strain evidence="3 4">DSM 29043</strain>
    </source>
</reference>
<feature type="compositionally biased region" description="Basic and acidic residues" evidence="1">
    <location>
        <begin position="149"/>
        <end position="165"/>
    </location>
</feature>